<reference evidence="5" key="1">
    <citation type="journal article" date="2014" name="Int. J. Syst. Evol. Microbiol.">
        <title>Complete genome sequence of Corynebacterium casei LMG S-19264T (=DSM 44701T), isolated from a smear-ripened cheese.</title>
        <authorList>
            <consortium name="US DOE Joint Genome Institute (JGI-PGF)"/>
            <person name="Walter F."/>
            <person name="Albersmeier A."/>
            <person name="Kalinowski J."/>
            <person name="Ruckert C."/>
        </authorList>
    </citation>
    <scope>NUCLEOTIDE SEQUENCE</scope>
    <source>
        <strain evidence="5">CGMCC 1.12181</strain>
    </source>
</reference>
<dbReference type="EMBL" id="BMEO01000005">
    <property type="protein sequence ID" value="GGF94074.1"/>
    <property type="molecule type" value="Genomic_DNA"/>
</dbReference>
<evidence type="ECO:0000313" key="5">
    <source>
        <dbReference type="EMBL" id="GGF94074.1"/>
    </source>
</evidence>
<dbReference type="PANTHER" id="PTHR42852:SF13">
    <property type="entry name" value="PROTEIN DIPZ"/>
    <property type="match status" value="1"/>
</dbReference>
<dbReference type="PROSITE" id="PS51352">
    <property type="entry name" value="THIOREDOXIN_2"/>
    <property type="match status" value="1"/>
</dbReference>
<feature type="region of interest" description="Disordered" evidence="2">
    <location>
        <begin position="20"/>
        <end position="45"/>
    </location>
</feature>
<proteinExistence type="predicted"/>
<accession>A0A917CPH7</accession>
<dbReference type="InterPro" id="IPR013766">
    <property type="entry name" value="Thioredoxin_domain"/>
</dbReference>
<dbReference type="CDD" id="cd02966">
    <property type="entry name" value="TlpA_like_family"/>
    <property type="match status" value="1"/>
</dbReference>
<comment type="caution">
    <text evidence="5">The sequence shown here is derived from an EMBL/GenBank/DDBJ whole genome shotgun (WGS) entry which is preliminary data.</text>
</comment>
<feature type="signal peptide" evidence="3">
    <location>
        <begin position="1"/>
        <end position="17"/>
    </location>
</feature>
<evidence type="ECO:0000256" key="1">
    <source>
        <dbReference type="ARBA" id="ARBA00023284"/>
    </source>
</evidence>
<feature type="compositionally biased region" description="Polar residues" evidence="2">
    <location>
        <begin position="20"/>
        <end position="42"/>
    </location>
</feature>
<dbReference type="InterPro" id="IPR036249">
    <property type="entry name" value="Thioredoxin-like_sf"/>
</dbReference>
<dbReference type="SUPFAM" id="SSF52833">
    <property type="entry name" value="Thioredoxin-like"/>
    <property type="match status" value="1"/>
</dbReference>
<dbReference type="PANTHER" id="PTHR42852">
    <property type="entry name" value="THIOL:DISULFIDE INTERCHANGE PROTEIN DSBE"/>
    <property type="match status" value="1"/>
</dbReference>
<evidence type="ECO:0000256" key="2">
    <source>
        <dbReference type="SAM" id="MobiDB-lite"/>
    </source>
</evidence>
<evidence type="ECO:0000256" key="3">
    <source>
        <dbReference type="SAM" id="SignalP"/>
    </source>
</evidence>
<keyword evidence="3" id="KW-0732">Signal</keyword>
<dbReference type="PROSITE" id="PS51257">
    <property type="entry name" value="PROKAR_LIPOPROTEIN"/>
    <property type="match status" value="1"/>
</dbReference>
<feature type="chain" id="PRO_5037286935" evidence="3">
    <location>
        <begin position="18"/>
        <end position="187"/>
    </location>
</feature>
<organism evidence="5 6">
    <name type="scientific">Marinicella pacifica</name>
    <dbReference type="NCBI Taxonomy" id="1171543"/>
    <lineage>
        <taxon>Bacteria</taxon>
        <taxon>Pseudomonadati</taxon>
        <taxon>Pseudomonadota</taxon>
        <taxon>Gammaproteobacteria</taxon>
        <taxon>Lysobacterales</taxon>
        <taxon>Marinicellaceae</taxon>
        <taxon>Marinicella</taxon>
    </lineage>
</organism>
<dbReference type="PROSITE" id="PS00194">
    <property type="entry name" value="THIOREDOXIN_1"/>
    <property type="match status" value="1"/>
</dbReference>
<dbReference type="AlphaFoldDB" id="A0A917CPH7"/>
<dbReference type="InterPro" id="IPR050553">
    <property type="entry name" value="Thioredoxin_ResA/DsbE_sf"/>
</dbReference>
<gene>
    <name evidence="5" type="primary">yneN</name>
    <name evidence="5" type="ORF">GCM10011365_14160</name>
</gene>
<dbReference type="InterPro" id="IPR017937">
    <property type="entry name" value="Thioredoxin_CS"/>
</dbReference>
<sequence>MKIISLALAVVFLSACQSPENDQSTTQNVQSKQQPTEPQENVANEAASDLVQDGKSGPLNFTLNNLSGEQVQAADYRGQWLILNYWATWCAPCRDEIPELVRFQNEHDNVQILGIAYEDAPVEKLQNFAADFNVNYPLLTMDIYDPPAFAAEGGLGLPTTIVYTPEGMRHKKHMGPIDYKGLQALIE</sequence>
<keyword evidence="6" id="KW-1185">Reference proteome</keyword>
<evidence type="ECO:0000259" key="4">
    <source>
        <dbReference type="PROSITE" id="PS51352"/>
    </source>
</evidence>
<keyword evidence="1" id="KW-0676">Redox-active center</keyword>
<protein>
    <submittedName>
        <fullName evidence="5">Thioredoxin</fullName>
    </submittedName>
</protein>
<dbReference type="Pfam" id="PF00578">
    <property type="entry name" value="AhpC-TSA"/>
    <property type="match status" value="1"/>
</dbReference>
<dbReference type="GO" id="GO:0016209">
    <property type="term" value="F:antioxidant activity"/>
    <property type="evidence" value="ECO:0007669"/>
    <property type="project" value="InterPro"/>
</dbReference>
<reference evidence="5" key="2">
    <citation type="submission" date="2020-09" db="EMBL/GenBank/DDBJ databases">
        <authorList>
            <person name="Sun Q."/>
            <person name="Zhou Y."/>
        </authorList>
    </citation>
    <scope>NUCLEOTIDE SEQUENCE</scope>
    <source>
        <strain evidence="5">CGMCC 1.12181</strain>
    </source>
</reference>
<dbReference type="Gene3D" id="3.40.30.10">
    <property type="entry name" value="Glutaredoxin"/>
    <property type="match status" value="1"/>
</dbReference>
<dbReference type="InterPro" id="IPR000866">
    <property type="entry name" value="AhpC/TSA"/>
</dbReference>
<name>A0A917CPH7_9GAMM</name>
<dbReference type="Proteomes" id="UP000605253">
    <property type="component" value="Unassembled WGS sequence"/>
</dbReference>
<feature type="domain" description="Thioredoxin" evidence="4">
    <location>
        <begin position="36"/>
        <end position="187"/>
    </location>
</feature>
<dbReference type="GO" id="GO:0015036">
    <property type="term" value="F:disulfide oxidoreductase activity"/>
    <property type="evidence" value="ECO:0007669"/>
    <property type="project" value="UniProtKB-ARBA"/>
</dbReference>
<evidence type="ECO:0000313" key="6">
    <source>
        <dbReference type="Proteomes" id="UP000605253"/>
    </source>
</evidence>
<dbReference type="RefSeq" id="WP_188365014.1">
    <property type="nucleotide sequence ID" value="NZ_BAABJF010000002.1"/>
</dbReference>